<dbReference type="SMART" id="SM00174">
    <property type="entry name" value="RHO"/>
    <property type="match status" value="1"/>
</dbReference>
<evidence type="ECO:0000313" key="3">
    <source>
        <dbReference type="EMBL" id="KAJ6640908.1"/>
    </source>
</evidence>
<dbReference type="GO" id="GO:0003006">
    <property type="term" value="P:developmental process involved in reproduction"/>
    <property type="evidence" value="ECO:0007669"/>
    <property type="project" value="UniProtKB-ARBA"/>
</dbReference>
<dbReference type="AlphaFoldDB" id="A0A9Q0MZG5"/>
<dbReference type="InterPro" id="IPR027417">
    <property type="entry name" value="P-loop_NTPase"/>
</dbReference>
<accession>A0A9Q0MZG5</accession>
<dbReference type="SUPFAM" id="SSF52540">
    <property type="entry name" value="P-loop containing nucleoside triphosphate hydrolases"/>
    <property type="match status" value="1"/>
</dbReference>
<dbReference type="NCBIfam" id="TIGR00231">
    <property type="entry name" value="small_GTP"/>
    <property type="match status" value="1"/>
</dbReference>
<dbReference type="InterPro" id="IPR001806">
    <property type="entry name" value="Small_GTPase"/>
</dbReference>
<dbReference type="GO" id="GO:0005525">
    <property type="term" value="F:GTP binding"/>
    <property type="evidence" value="ECO:0007669"/>
    <property type="project" value="UniProtKB-KW"/>
</dbReference>
<dbReference type="SMART" id="SM00173">
    <property type="entry name" value="RAS"/>
    <property type="match status" value="1"/>
</dbReference>
<dbReference type="GO" id="GO:0022412">
    <property type="term" value="P:cellular process involved in reproduction in multicellular organism"/>
    <property type="evidence" value="ECO:0007669"/>
    <property type="project" value="UniProtKB-ARBA"/>
</dbReference>
<dbReference type="GO" id="GO:0035006">
    <property type="term" value="P:melanization defense response"/>
    <property type="evidence" value="ECO:0007669"/>
    <property type="project" value="UniProtKB-ARBA"/>
</dbReference>
<sequence>MNNIKNIVIVGDSTVGKTCLLFAYTNKGGFNSLYEPTIYEKEESELVLDGQRYFIKLHDTAGQEDFDRLRLVIYKDTDVFILCYSMDNRTSFENIYSKWYPELSPYNKPIILVGTKSDIQGTNTIKVDEAEILKRKIRASALLMCSAKDYHNINEVIYTAVRAINQEIPPEEDESGIFSCCKCF</sequence>
<keyword evidence="4" id="KW-1185">Reference proteome</keyword>
<dbReference type="OrthoDB" id="8830751at2759"/>
<evidence type="ECO:0000313" key="4">
    <source>
        <dbReference type="Proteomes" id="UP001151699"/>
    </source>
</evidence>
<evidence type="ECO:0000256" key="2">
    <source>
        <dbReference type="ARBA" id="ARBA00023134"/>
    </source>
</evidence>
<proteinExistence type="predicted"/>
<dbReference type="GO" id="GO:0035099">
    <property type="term" value="P:hemocyte migration"/>
    <property type="evidence" value="ECO:0007669"/>
    <property type="project" value="UniProtKB-ARBA"/>
</dbReference>
<dbReference type="PROSITE" id="PS51419">
    <property type="entry name" value="RAB"/>
    <property type="match status" value="1"/>
</dbReference>
<dbReference type="PROSITE" id="PS51420">
    <property type="entry name" value="RHO"/>
    <property type="match status" value="1"/>
</dbReference>
<dbReference type="GO" id="GO:0007264">
    <property type="term" value="P:small GTPase-mediated signal transduction"/>
    <property type="evidence" value="ECO:0007669"/>
    <property type="project" value="InterPro"/>
</dbReference>
<dbReference type="InterPro" id="IPR003578">
    <property type="entry name" value="Small_GTPase_Rho"/>
</dbReference>
<organism evidence="3 4">
    <name type="scientific">Pseudolycoriella hygida</name>
    <dbReference type="NCBI Taxonomy" id="35572"/>
    <lineage>
        <taxon>Eukaryota</taxon>
        <taxon>Metazoa</taxon>
        <taxon>Ecdysozoa</taxon>
        <taxon>Arthropoda</taxon>
        <taxon>Hexapoda</taxon>
        <taxon>Insecta</taxon>
        <taxon>Pterygota</taxon>
        <taxon>Neoptera</taxon>
        <taxon>Endopterygota</taxon>
        <taxon>Diptera</taxon>
        <taxon>Nematocera</taxon>
        <taxon>Sciaroidea</taxon>
        <taxon>Sciaridae</taxon>
        <taxon>Pseudolycoriella</taxon>
    </lineage>
</organism>
<dbReference type="InterPro" id="IPR005225">
    <property type="entry name" value="Small_GTP-bd"/>
</dbReference>
<evidence type="ECO:0000256" key="1">
    <source>
        <dbReference type="ARBA" id="ARBA00022741"/>
    </source>
</evidence>
<dbReference type="GO" id="GO:0003924">
    <property type="term" value="F:GTPase activity"/>
    <property type="evidence" value="ECO:0007669"/>
    <property type="project" value="InterPro"/>
</dbReference>
<dbReference type="PRINTS" id="PR00449">
    <property type="entry name" value="RASTRNSFRMNG"/>
</dbReference>
<dbReference type="Proteomes" id="UP001151699">
    <property type="component" value="Chromosome B"/>
</dbReference>
<dbReference type="PROSITE" id="PS51421">
    <property type="entry name" value="RAS"/>
    <property type="match status" value="1"/>
</dbReference>
<comment type="caution">
    <text evidence="3">The sequence shown here is derived from an EMBL/GenBank/DDBJ whole genome shotgun (WGS) entry which is preliminary data.</text>
</comment>
<reference evidence="3" key="1">
    <citation type="submission" date="2022-07" db="EMBL/GenBank/DDBJ databases">
        <authorList>
            <person name="Trinca V."/>
            <person name="Uliana J.V.C."/>
            <person name="Torres T.T."/>
            <person name="Ward R.J."/>
            <person name="Monesi N."/>
        </authorList>
    </citation>
    <scope>NUCLEOTIDE SEQUENCE</scope>
    <source>
        <strain evidence="3">HSMRA1968</strain>
        <tissue evidence="3">Whole embryos</tissue>
    </source>
</reference>
<dbReference type="Pfam" id="PF00071">
    <property type="entry name" value="Ras"/>
    <property type="match status" value="1"/>
</dbReference>
<dbReference type="PANTHER" id="PTHR24072">
    <property type="entry name" value="RHO FAMILY GTPASE"/>
    <property type="match status" value="1"/>
</dbReference>
<dbReference type="SMART" id="SM00175">
    <property type="entry name" value="RAB"/>
    <property type="match status" value="1"/>
</dbReference>
<dbReference type="GO" id="GO:0001667">
    <property type="term" value="P:ameboidal-type cell migration"/>
    <property type="evidence" value="ECO:0007669"/>
    <property type="project" value="UniProtKB-ARBA"/>
</dbReference>
<gene>
    <name evidence="3" type="primary">RhoL_0</name>
    <name evidence="3" type="ORF">Bhyg_05841</name>
</gene>
<dbReference type="CDD" id="cd00157">
    <property type="entry name" value="Rho"/>
    <property type="match status" value="1"/>
</dbReference>
<keyword evidence="2" id="KW-0342">GTP-binding</keyword>
<name>A0A9Q0MZG5_9DIPT</name>
<dbReference type="Gene3D" id="3.40.50.300">
    <property type="entry name" value="P-loop containing nucleotide triphosphate hydrolases"/>
    <property type="match status" value="1"/>
</dbReference>
<dbReference type="EMBL" id="WJQU01000002">
    <property type="protein sequence ID" value="KAJ6640908.1"/>
    <property type="molecule type" value="Genomic_DNA"/>
</dbReference>
<protein>
    <submittedName>
        <fullName evidence="3">Ras-like GTP-binding protein RhoL</fullName>
    </submittedName>
</protein>
<keyword evidence="1" id="KW-0547">Nucleotide-binding</keyword>